<dbReference type="InterPro" id="IPR043502">
    <property type="entry name" value="DNA/RNA_pol_sf"/>
</dbReference>
<dbReference type="SUPFAM" id="SSF56672">
    <property type="entry name" value="DNA/RNA polymerases"/>
    <property type="match status" value="1"/>
</dbReference>
<dbReference type="CDD" id="cd01650">
    <property type="entry name" value="RT_nLTR_like"/>
    <property type="match status" value="1"/>
</dbReference>
<name>A0A6S7JGB2_PARCT</name>
<dbReference type="AlphaFoldDB" id="A0A6S7JGB2"/>
<dbReference type="OrthoDB" id="426210at2759"/>
<accession>A0A6S7JGB2</accession>
<gene>
    <name evidence="1" type="ORF">PACLA_8A081966</name>
</gene>
<protein>
    <submittedName>
        <fullName evidence="1">Uncharacterized protein</fullName>
    </submittedName>
</protein>
<evidence type="ECO:0000313" key="1">
    <source>
        <dbReference type="EMBL" id="CAB4031405.1"/>
    </source>
</evidence>
<proteinExistence type="predicted"/>
<evidence type="ECO:0000313" key="2">
    <source>
        <dbReference type="Proteomes" id="UP001152795"/>
    </source>
</evidence>
<dbReference type="InterPro" id="IPR000477">
    <property type="entry name" value="RT_dom"/>
</dbReference>
<organism evidence="1 2">
    <name type="scientific">Paramuricea clavata</name>
    <name type="common">Red gorgonian</name>
    <name type="synonym">Violescent sea-whip</name>
    <dbReference type="NCBI Taxonomy" id="317549"/>
    <lineage>
        <taxon>Eukaryota</taxon>
        <taxon>Metazoa</taxon>
        <taxon>Cnidaria</taxon>
        <taxon>Anthozoa</taxon>
        <taxon>Octocorallia</taxon>
        <taxon>Malacalcyonacea</taxon>
        <taxon>Plexauridae</taxon>
        <taxon>Paramuricea</taxon>
    </lineage>
</organism>
<dbReference type="Proteomes" id="UP001152795">
    <property type="component" value="Unassembled WGS sequence"/>
</dbReference>
<dbReference type="EMBL" id="CACRXK020017605">
    <property type="protein sequence ID" value="CAB4031405.1"/>
    <property type="molecule type" value="Genomic_DNA"/>
</dbReference>
<keyword evidence="2" id="KW-1185">Reference proteome</keyword>
<dbReference type="Pfam" id="PF00078">
    <property type="entry name" value="RVT_1"/>
    <property type="match status" value="1"/>
</dbReference>
<feature type="non-terminal residue" evidence="1">
    <location>
        <position position="450"/>
    </location>
</feature>
<dbReference type="PROSITE" id="PS50878">
    <property type="entry name" value="RT_POL"/>
    <property type="match status" value="1"/>
</dbReference>
<comment type="caution">
    <text evidence="1">The sequence shown here is derived from an EMBL/GenBank/DDBJ whole genome shotgun (WGS) entry which is preliminary data.</text>
</comment>
<sequence length="450" mass="50194">MWYMCKDRHLVAEEFNQYFSSVGRNTAKEAMRLADVHNGNILSNPTPIPIIVVAVNQFNLRPVSSATVRAIIISMPSNKSPGPDKINIRVIKDCLHVILEPLTSIINRSLTTSEFPDAWKIAELIPLLKEGDHEVPSNNQPLSLLNVASNVCERVVLDQFSCYLMENNRLSLRQSGNRKKHSTEILNISVSDKILEAMDKKKLSALILLDLSKAFDSVSHTILLQKLSRVGASPDMVNWFCSYLSRRSQYVRIGSAVSSLLPITHCVPQGAILSPLLFSIYVNDLPQAPQTSNLDSYVDDSKVLLYFLIKDLDQATINLEQDLARVANWCSTNQLLPNSSKTKFILIGTQQLLQRLPKEMSLTFLGEVIKPVTSASDLGVTLDTHLTFDSHITKVVSSCMSKLCQINGVKNSFDHKTLLLIISSLVMSKLLYCSLVWANTSSKNIEKLQK</sequence>
<dbReference type="PANTHER" id="PTHR33332">
    <property type="entry name" value="REVERSE TRANSCRIPTASE DOMAIN-CONTAINING PROTEIN"/>
    <property type="match status" value="1"/>
</dbReference>
<reference evidence="1" key="1">
    <citation type="submission" date="2020-04" db="EMBL/GenBank/DDBJ databases">
        <authorList>
            <person name="Alioto T."/>
            <person name="Alioto T."/>
            <person name="Gomez Garrido J."/>
        </authorList>
    </citation>
    <scope>NUCLEOTIDE SEQUENCE</scope>
    <source>
        <strain evidence="1">A484AB</strain>
    </source>
</reference>